<keyword evidence="3" id="KW-1185">Reference proteome</keyword>
<evidence type="ECO:0008006" key="4">
    <source>
        <dbReference type="Google" id="ProtNLM"/>
    </source>
</evidence>
<protein>
    <recommendedName>
        <fullName evidence="4">SHOCT domain-containing protein</fullName>
    </recommendedName>
</protein>
<dbReference type="AlphaFoldDB" id="A0A6N1VA06"/>
<dbReference type="KEGG" id="orm:HTY61_04640"/>
<evidence type="ECO:0000256" key="1">
    <source>
        <dbReference type="SAM" id="SignalP"/>
    </source>
</evidence>
<evidence type="ECO:0000313" key="2">
    <source>
        <dbReference type="EMBL" id="QKV17794.1"/>
    </source>
</evidence>
<keyword evidence="1" id="KW-0732">Signal</keyword>
<proteinExistence type="predicted"/>
<name>A0A6N1VA06_9HYPH</name>
<sequence length="146" mass="14919">MSRVGITLLSSGFLALSGCAGGNAIDRAVPQAAAVESLTPLPDSAQPMGDVAVVDASVADAPQAMIPLGTGQPALTGRYPNINVEPGGAVAQMTDAERDALLLEMQALADAQAKGGVSRADYERRLAELRHLAATHSQAAIDTIEE</sequence>
<organism evidence="2 3">
    <name type="scientific">Oricola thermophila</name>
    <dbReference type="NCBI Taxonomy" id="2742145"/>
    <lineage>
        <taxon>Bacteria</taxon>
        <taxon>Pseudomonadati</taxon>
        <taxon>Pseudomonadota</taxon>
        <taxon>Alphaproteobacteria</taxon>
        <taxon>Hyphomicrobiales</taxon>
        <taxon>Ahrensiaceae</taxon>
        <taxon>Oricola</taxon>
    </lineage>
</organism>
<accession>A0A6N1VA06</accession>
<dbReference type="EMBL" id="CP054836">
    <property type="protein sequence ID" value="QKV17794.1"/>
    <property type="molecule type" value="Genomic_DNA"/>
</dbReference>
<feature type="signal peptide" evidence="1">
    <location>
        <begin position="1"/>
        <end position="20"/>
    </location>
</feature>
<dbReference type="PROSITE" id="PS51257">
    <property type="entry name" value="PROKAR_LIPOPROTEIN"/>
    <property type="match status" value="1"/>
</dbReference>
<gene>
    <name evidence="2" type="ORF">HTY61_04640</name>
</gene>
<dbReference type="RefSeq" id="WP_175275691.1">
    <property type="nucleotide sequence ID" value="NZ_CP054836.1"/>
</dbReference>
<dbReference type="Proteomes" id="UP000509367">
    <property type="component" value="Chromosome"/>
</dbReference>
<evidence type="ECO:0000313" key="3">
    <source>
        <dbReference type="Proteomes" id="UP000509367"/>
    </source>
</evidence>
<feature type="chain" id="PRO_5026832701" description="SHOCT domain-containing protein" evidence="1">
    <location>
        <begin position="21"/>
        <end position="146"/>
    </location>
</feature>
<reference evidence="2 3" key="1">
    <citation type="submission" date="2020-06" db="EMBL/GenBank/DDBJ databases">
        <title>Oricola thermophila sp. nov. isolated from a tidal sediments.</title>
        <authorList>
            <person name="Kwon K.K."/>
            <person name="Yang S.-H."/>
            <person name="Park M.-J."/>
        </authorList>
    </citation>
    <scope>NUCLEOTIDE SEQUENCE [LARGE SCALE GENOMIC DNA]</scope>
    <source>
        <strain evidence="2 3">MEBiC13590</strain>
    </source>
</reference>